<dbReference type="InterPro" id="IPR023373">
    <property type="entry name" value="YmcC_sf"/>
</dbReference>
<dbReference type="SUPFAM" id="SSF159270">
    <property type="entry name" value="YmcC-like"/>
    <property type="match status" value="1"/>
</dbReference>
<evidence type="ECO:0000313" key="2">
    <source>
        <dbReference type="Proteomes" id="UP000027725"/>
    </source>
</evidence>
<name>A0A074TID3_9RHOB</name>
<dbReference type="OrthoDB" id="6237231at2"/>
<reference evidence="1 2" key="1">
    <citation type="submission" date="2014-03" db="EMBL/GenBank/DDBJ databases">
        <title>The draft genome sequence of Thioclava dalianensis DLFJ1-1.</title>
        <authorList>
            <person name="Lai Q."/>
            <person name="Shao Z."/>
        </authorList>
    </citation>
    <scope>NUCLEOTIDE SEQUENCE [LARGE SCALE GENOMIC DNA]</scope>
    <source>
        <strain evidence="1 2">DLFJ1-1</strain>
    </source>
</reference>
<dbReference type="EMBL" id="JHEH01000025">
    <property type="protein sequence ID" value="KEP68738.1"/>
    <property type="molecule type" value="Genomic_DNA"/>
</dbReference>
<dbReference type="STRING" id="1185766.SAMN05216224_107161"/>
<gene>
    <name evidence="1" type="ORF">DL1_09150</name>
</gene>
<organism evidence="1 2">
    <name type="scientific">Thioclava dalianensis</name>
    <dbReference type="NCBI Taxonomy" id="1185766"/>
    <lineage>
        <taxon>Bacteria</taxon>
        <taxon>Pseudomonadati</taxon>
        <taxon>Pseudomonadota</taxon>
        <taxon>Alphaproteobacteria</taxon>
        <taxon>Rhodobacterales</taxon>
        <taxon>Paracoccaceae</taxon>
        <taxon>Thioclava</taxon>
    </lineage>
</organism>
<dbReference type="RefSeq" id="WP_038068162.1">
    <property type="nucleotide sequence ID" value="NZ_FOVB01000007.1"/>
</dbReference>
<evidence type="ECO:0008006" key="3">
    <source>
        <dbReference type="Google" id="ProtNLM"/>
    </source>
</evidence>
<comment type="caution">
    <text evidence="1">The sequence shown here is derived from an EMBL/GenBank/DDBJ whole genome shotgun (WGS) entry which is preliminary data.</text>
</comment>
<accession>A0A074TID3</accession>
<sequence length="223" mass="23951">MGEILAMIRFALIAMLTLASCSTDPQARALLGQFRASPPKPAPEFARASLSGAPMMAAAIETRPEAITVFARITDAHKPIATFTGPSGAQLIFDRGLLVGTRGFGGDILASKLDESARLIHARGTGGATRLMTSLNGEDRARPQAFRCAIRPDRREPVRIGATDIPTQTMVEQCRGAQNSFINFYWVALHGGEIVQSSQWAGRPTGKISLRKLVLPSTALQPR</sequence>
<proteinExistence type="predicted"/>
<dbReference type="Gene3D" id="2.40.360.10">
    <property type="entry name" value="YmcC-like"/>
    <property type="match status" value="1"/>
</dbReference>
<evidence type="ECO:0000313" key="1">
    <source>
        <dbReference type="EMBL" id="KEP68738.1"/>
    </source>
</evidence>
<protein>
    <recommendedName>
        <fullName evidence="3">YjbF family lipoprotein</fullName>
    </recommendedName>
</protein>
<dbReference type="Proteomes" id="UP000027725">
    <property type="component" value="Unassembled WGS sequence"/>
</dbReference>
<dbReference type="InterPro" id="IPR021308">
    <property type="entry name" value="GfcB"/>
</dbReference>
<keyword evidence="2" id="KW-1185">Reference proteome</keyword>
<dbReference type="AlphaFoldDB" id="A0A074TID3"/>
<dbReference type="Pfam" id="PF11102">
    <property type="entry name" value="YjbF"/>
    <property type="match status" value="1"/>
</dbReference>